<dbReference type="Proteomes" id="UP000225277">
    <property type="component" value="Unassembled WGS sequence"/>
</dbReference>
<feature type="transmembrane region" description="Helical" evidence="1">
    <location>
        <begin position="146"/>
        <end position="165"/>
    </location>
</feature>
<evidence type="ECO:0000256" key="1">
    <source>
        <dbReference type="SAM" id="Phobius"/>
    </source>
</evidence>
<dbReference type="RefSeq" id="XP_023622999.1">
    <property type="nucleotide sequence ID" value="XM_023767231.1"/>
</dbReference>
<keyword evidence="1" id="KW-0472">Membrane</keyword>
<proteinExistence type="predicted"/>
<dbReference type="OrthoDB" id="426718at2759"/>
<feature type="chain" id="PRO_5013803882" evidence="2">
    <location>
        <begin position="18"/>
        <end position="537"/>
    </location>
</feature>
<keyword evidence="1" id="KW-1133">Transmembrane helix</keyword>
<protein>
    <submittedName>
        <fullName evidence="3">Uncharacterized protein</fullName>
    </submittedName>
</protein>
<gene>
    <name evidence="3" type="ORF">RCC_01947</name>
</gene>
<keyword evidence="2" id="KW-0732">Signal</keyword>
<dbReference type="AlphaFoldDB" id="A0A2D3UY62"/>
<organism evidence="3 4">
    <name type="scientific">Ramularia collo-cygni</name>
    <dbReference type="NCBI Taxonomy" id="112498"/>
    <lineage>
        <taxon>Eukaryota</taxon>
        <taxon>Fungi</taxon>
        <taxon>Dikarya</taxon>
        <taxon>Ascomycota</taxon>
        <taxon>Pezizomycotina</taxon>
        <taxon>Dothideomycetes</taxon>
        <taxon>Dothideomycetidae</taxon>
        <taxon>Mycosphaerellales</taxon>
        <taxon>Mycosphaerellaceae</taxon>
        <taxon>Ramularia</taxon>
    </lineage>
</organism>
<accession>A0A2D3UY62</accession>
<dbReference type="GeneID" id="35597172"/>
<dbReference type="InterPro" id="IPR021838">
    <property type="entry name" value="DUF3431"/>
</dbReference>
<keyword evidence="4" id="KW-1185">Reference proteome</keyword>
<reference evidence="3 4" key="1">
    <citation type="submission" date="2016-03" db="EMBL/GenBank/DDBJ databases">
        <authorList>
            <person name="Ploux O."/>
        </authorList>
    </citation>
    <scope>NUCLEOTIDE SEQUENCE [LARGE SCALE GENOMIC DNA]</scope>
    <source>
        <strain evidence="3 4">URUG2</strain>
    </source>
</reference>
<keyword evidence="1" id="KW-0812">Transmembrane</keyword>
<dbReference type="PANTHER" id="PTHR37490:SF3">
    <property type="entry name" value="DUF3431 DOMAIN CONTAINING PROTEIN"/>
    <property type="match status" value="1"/>
</dbReference>
<evidence type="ECO:0000313" key="4">
    <source>
        <dbReference type="Proteomes" id="UP000225277"/>
    </source>
</evidence>
<evidence type="ECO:0000256" key="2">
    <source>
        <dbReference type="SAM" id="SignalP"/>
    </source>
</evidence>
<name>A0A2D3UY62_9PEZI</name>
<feature type="signal peptide" evidence="2">
    <location>
        <begin position="1"/>
        <end position="17"/>
    </location>
</feature>
<dbReference type="PANTHER" id="PTHR37490">
    <property type="entry name" value="EXPRESSED PROTEIN"/>
    <property type="match status" value="1"/>
</dbReference>
<dbReference type="EMBL" id="FJUY01000002">
    <property type="protein sequence ID" value="CZT16106.1"/>
    <property type="molecule type" value="Genomic_DNA"/>
</dbReference>
<dbReference type="STRING" id="112498.A0A2D3UY62"/>
<dbReference type="Pfam" id="PF11913">
    <property type="entry name" value="DUF3431"/>
    <property type="match status" value="1"/>
</dbReference>
<sequence length="537" mass="61328">MFSTLFITPSSFPSVLATDPGTCATYCAFRDVMSTACDAEYSFVVQFSTNITTTDLALKICQGCCCRRLSQPRNAGTRSCKRNIARVLKEYLAILHDASPDSIESCGYFRIDMERGSLIIIISPRIGRSGQLACAPLRLPEDDLPVLPIVVALVVFRTALNMSFTRGMRWNSHSNKFWLGVILALSALYFLLRHIGPALQHNLFEYQPLLPQRLDIARLTSPYSSTSRLTTNLVIASVKSDDISWTSRLQGLIPNLRIIRYVSNDQTAQYHPARPKAREALMYLTYLQDFYHDLADINIFIHADERSWHMDATLRKSLTFALTQLDLAQVVERGYFNLRTWAGDNPEHDCPNGFNTSKTALDSPKGEERLMAPVFLANFPGEDLPEILAGPCCSQFAVSKAAVLSRPIEQYQRSAQYLIDSPWPDQPVGRPWERLWPYLFQKRAIDCNSEWRTLCRMYGVCFPGQEEGHQRYESLWKEKDQLEEKIGLWREIWSPRMIRKDRSRLRDVEHELEEMLLQALSHGLDMAVRQEAGRAVD</sequence>
<evidence type="ECO:0000313" key="3">
    <source>
        <dbReference type="EMBL" id="CZT16106.1"/>
    </source>
</evidence>
<feature type="transmembrane region" description="Helical" evidence="1">
    <location>
        <begin position="177"/>
        <end position="196"/>
    </location>
</feature>